<evidence type="ECO:0000313" key="3">
    <source>
        <dbReference type="EMBL" id="CAD9332452.1"/>
    </source>
</evidence>
<sequence>MMQTNKKKRAICLFMAMIHVTSSALTVPGSTFHRHTCRRLSMSSTQEEENSMSTRRKALSFMSQSFLGLTAGVVAMGTQPQPAHAKDELFKPNPLTNPVLEQVRIWNQAEADQLNYGGELAPGSSKGRAAYAKLLVPVLEIERDLQTTNDLVRQPNGAGLEKANDILSKSQFVKINFKKVFNAFADNIYYSDPDRANLYLGGGATPKNEQSIAYLLRNDVLTNLEALQAEVIYVMKQQKGGEPLETEDLYLYAQSCVDGMTKYLELVPPGELKMGRELMASN</sequence>
<feature type="chain" id="PRO_5036393882" evidence="1">
    <location>
        <begin position="24"/>
        <end position="282"/>
    </location>
</feature>
<feature type="signal peptide" evidence="1">
    <location>
        <begin position="1"/>
        <end position="23"/>
    </location>
</feature>
<evidence type="ECO:0000256" key="1">
    <source>
        <dbReference type="SAM" id="SignalP"/>
    </source>
</evidence>
<protein>
    <submittedName>
        <fullName evidence="2">Uncharacterized protein</fullName>
    </submittedName>
</protein>
<reference evidence="2" key="1">
    <citation type="submission" date="2021-01" db="EMBL/GenBank/DDBJ databases">
        <authorList>
            <person name="Corre E."/>
            <person name="Pelletier E."/>
            <person name="Niang G."/>
            <person name="Scheremetjew M."/>
            <person name="Finn R."/>
            <person name="Kale V."/>
            <person name="Holt S."/>
            <person name="Cochrane G."/>
            <person name="Meng A."/>
            <person name="Brown T."/>
            <person name="Cohen L."/>
        </authorList>
    </citation>
    <scope>NUCLEOTIDE SEQUENCE</scope>
    <source>
        <strain evidence="2">Pop2</strain>
    </source>
</reference>
<evidence type="ECO:0000313" key="2">
    <source>
        <dbReference type="EMBL" id="CAD9332451.1"/>
    </source>
</evidence>
<accession>A0A6U3RMQ4</accession>
<dbReference type="EMBL" id="HBGN01019353">
    <property type="protein sequence ID" value="CAD9332451.1"/>
    <property type="molecule type" value="Transcribed_RNA"/>
</dbReference>
<dbReference type="AlphaFoldDB" id="A0A6U3RMQ4"/>
<name>A0A6U3RMQ4_9STRA</name>
<organism evidence="2">
    <name type="scientific">Ditylum brightwellii</name>
    <dbReference type="NCBI Taxonomy" id="49249"/>
    <lineage>
        <taxon>Eukaryota</taxon>
        <taxon>Sar</taxon>
        <taxon>Stramenopiles</taxon>
        <taxon>Ochrophyta</taxon>
        <taxon>Bacillariophyta</taxon>
        <taxon>Mediophyceae</taxon>
        <taxon>Lithodesmiophycidae</taxon>
        <taxon>Lithodesmiales</taxon>
        <taxon>Lithodesmiaceae</taxon>
        <taxon>Ditylum</taxon>
    </lineage>
</organism>
<gene>
    <name evidence="2" type="ORF">DBRI1063_LOCUS12315</name>
    <name evidence="3" type="ORF">DBRI1063_LOCUS12316</name>
</gene>
<proteinExistence type="predicted"/>
<dbReference type="EMBL" id="HBGN01019354">
    <property type="protein sequence ID" value="CAD9332452.1"/>
    <property type="molecule type" value="Transcribed_RNA"/>
</dbReference>
<keyword evidence="1" id="KW-0732">Signal</keyword>